<protein>
    <recommendedName>
        <fullName evidence="1">Endonuclease/exonuclease/phosphatase domain-containing protein</fullName>
    </recommendedName>
</protein>
<dbReference type="SUPFAM" id="SSF56219">
    <property type="entry name" value="DNase I-like"/>
    <property type="match status" value="1"/>
</dbReference>
<dbReference type="AlphaFoldDB" id="A0A2K3KYE1"/>
<comment type="caution">
    <text evidence="2">The sequence shown here is derived from an EMBL/GenBank/DDBJ whole genome shotgun (WGS) entry which is preliminary data.</text>
</comment>
<feature type="non-terminal residue" evidence="2">
    <location>
        <position position="1"/>
    </location>
</feature>
<evidence type="ECO:0000313" key="2">
    <source>
        <dbReference type="EMBL" id="PNX71291.1"/>
    </source>
</evidence>
<reference evidence="2 3" key="2">
    <citation type="journal article" date="2017" name="Front. Plant Sci.">
        <title>Gene Classification and Mining of Molecular Markers Useful in Red Clover (Trifolium pratense) Breeding.</title>
        <authorList>
            <person name="Istvanek J."/>
            <person name="Dluhosova J."/>
            <person name="Dluhos P."/>
            <person name="Patkova L."/>
            <person name="Nedelnik J."/>
            <person name="Repkova J."/>
        </authorList>
    </citation>
    <scope>NUCLEOTIDE SEQUENCE [LARGE SCALE GENOMIC DNA]</scope>
    <source>
        <strain evidence="3">cv. Tatra</strain>
        <tissue evidence="2">Young leaves</tissue>
    </source>
</reference>
<dbReference type="PANTHER" id="PTHR33710:SF79">
    <property type="entry name" value="OS06G0205337 PROTEIN"/>
    <property type="match status" value="1"/>
</dbReference>
<evidence type="ECO:0000259" key="1">
    <source>
        <dbReference type="Pfam" id="PF03372"/>
    </source>
</evidence>
<reference evidence="2 3" key="1">
    <citation type="journal article" date="2014" name="Am. J. Bot.">
        <title>Genome assembly and annotation for red clover (Trifolium pratense; Fabaceae).</title>
        <authorList>
            <person name="Istvanek J."/>
            <person name="Jaros M."/>
            <person name="Krenek A."/>
            <person name="Repkova J."/>
        </authorList>
    </citation>
    <scope>NUCLEOTIDE SEQUENCE [LARGE SCALE GENOMIC DNA]</scope>
    <source>
        <strain evidence="3">cv. Tatra</strain>
        <tissue evidence="2">Young leaves</tissue>
    </source>
</reference>
<dbReference type="PANTHER" id="PTHR33710">
    <property type="entry name" value="BNAC02G09200D PROTEIN"/>
    <property type="match status" value="1"/>
</dbReference>
<dbReference type="InterPro" id="IPR005135">
    <property type="entry name" value="Endo/exonuclease/phosphatase"/>
</dbReference>
<proteinExistence type="predicted"/>
<dbReference type="GO" id="GO:0003824">
    <property type="term" value="F:catalytic activity"/>
    <property type="evidence" value="ECO:0007669"/>
    <property type="project" value="InterPro"/>
</dbReference>
<organism evidence="2 3">
    <name type="scientific">Trifolium pratense</name>
    <name type="common">Red clover</name>
    <dbReference type="NCBI Taxonomy" id="57577"/>
    <lineage>
        <taxon>Eukaryota</taxon>
        <taxon>Viridiplantae</taxon>
        <taxon>Streptophyta</taxon>
        <taxon>Embryophyta</taxon>
        <taxon>Tracheophyta</taxon>
        <taxon>Spermatophyta</taxon>
        <taxon>Magnoliopsida</taxon>
        <taxon>eudicotyledons</taxon>
        <taxon>Gunneridae</taxon>
        <taxon>Pentapetalae</taxon>
        <taxon>rosids</taxon>
        <taxon>fabids</taxon>
        <taxon>Fabales</taxon>
        <taxon>Fabaceae</taxon>
        <taxon>Papilionoideae</taxon>
        <taxon>50 kb inversion clade</taxon>
        <taxon>NPAAA clade</taxon>
        <taxon>Hologalegina</taxon>
        <taxon>IRL clade</taxon>
        <taxon>Trifolieae</taxon>
        <taxon>Trifolium</taxon>
    </lineage>
</organism>
<dbReference type="EMBL" id="ASHM01023117">
    <property type="protein sequence ID" value="PNX71291.1"/>
    <property type="molecule type" value="Genomic_DNA"/>
</dbReference>
<sequence length="366" mass="41940">VKANEHNQEWRLTGFYGIPHREQRRESWDSLRTLSQQSTLPWCIVGDFNDIFSNDDKRGHAYTWSRSMGPNIVVEERIDRALVTNAWMNMFPRCMLSNLISGAFDHFPILLETEPRIFEYRKRQFRFENSWLMEPELNQVVEEAATSRKNKNKLTKLSTEDGIKVNTHAGLKILSSDYFTNLFAPTQCNAELILQAISTCLTSNDNKILVALFEEEFCEATFHMHSDKVPGPNGLNPTFYKRFWSLCGKEVITACKHWLNEGTLPNSMGNIDEGTWYPPPADYVKCNIDAAIFSPEKKTSMRACVHNDEGQFITAMSAHINVVMTPAEAEAYARQQGIMWMAMLDYRSVQFITAMLAHINAVMTPT</sequence>
<gene>
    <name evidence="2" type="ORF">L195_g027166</name>
</gene>
<evidence type="ECO:0000313" key="3">
    <source>
        <dbReference type="Proteomes" id="UP000236291"/>
    </source>
</evidence>
<accession>A0A2K3KYE1</accession>
<dbReference type="Proteomes" id="UP000236291">
    <property type="component" value="Unassembled WGS sequence"/>
</dbReference>
<name>A0A2K3KYE1_TRIPR</name>
<dbReference type="InterPro" id="IPR036691">
    <property type="entry name" value="Endo/exonu/phosph_ase_sf"/>
</dbReference>
<dbReference type="Gene3D" id="3.60.10.10">
    <property type="entry name" value="Endonuclease/exonuclease/phosphatase"/>
    <property type="match status" value="1"/>
</dbReference>
<feature type="domain" description="Endonuclease/exonuclease/phosphatase" evidence="1">
    <location>
        <begin position="13"/>
        <end position="87"/>
    </location>
</feature>
<dbReference type="Pfam" id="PF03372">
    <property type="entry name" value="Exo_endo_phos"/>
    <property type="match status" value="1"/>
</dbReference>